<evidence type="ECO:0000313" key="2">
    <source>
        <dbReference type="Proteomes" id="UP001200247"/>
    </source>
</evidence>
<reference evidence="1 2" key="1">
    <citation type="submission" date="2021-10" db="EMBL/GenBank/DDBJ databases">
        <title>Whole-genome sequencing analysis of Laribacter hongkongensis: virulence gene profiles, carbohydrate-active enzyme prediction, and antimicrobial resistance characterization.</title>
        <authorList>
            <person name="Yuan P."/>
            <person name="Zhan Y."/>
            <person name="Chen D."/>
        </authorList>
    </citation>
    <scope>NUCLEOTIDE SEQUENCE [LARGE SCALE GENOMIC DNA]</scope>
    <source>
        <strain evidence="1 2">W67</strain>
    </source>
</reference>
<evidence type="ECO:0000313" key="1">
    <source>
        <dbReference type="EMBL" id="MCG9024462.1"/>
    </source>
</evidence>
<proteinExistence type="predicted"/>
<protein>
    <recommendedName>
        <fullName evidence="3">Deacetylase sirtuin-type domain-containing protein</fullName>
    </recommendedName>
</protein>
<dbReference type="AlphaFoldDB" id="A0ABD4SMP9"/>
<evidence type="ECO:0008006" key="3">
    <source>
        <dbReference type="Google" id="ProtNLM"/>
    </source>
</evidence>
<dbReference type="Proteomes" id="UP001200247">
    <property type="component" value="Unassembled WGS sequence"/>
</dbReference>
<comment type="caution">
    <text evidence="1">The sequence shown here is derived from an EMBL/GenBank/DDBJ whole genome shotgun (WGS) entry which is preliminary data.</text>
</comment>
<dbReference type="EMBL" id="JAJAXM010000001">
    <property type="protein sequence ID" value="MCG9024462.1"/>
    <property type="molecule type" value="Genomic_DNA"/>
</dbReference>
<accession>A0ABD4SMP9</accession>
<sequence>MSPEKENEYERVMKNRPHVVILGAGATMAAIPGGDKNGRRSSVMSGFIESLGMTEILKEVKLQTNSNNLEDIYSELHCRPECNAIREELDRRIRAYFSELELPDEPNIYDLLLLALRKKDLVATFNWDPLLLQAYQRASKITKDLPDLAFLHGNVLVGYCRKHKCGGILTACCRECGEPFDPAPLLYPVAHKNYTADPYIQDNWKAIQIKLKRAYLVTIFGYSAPKTDVEAIALMKGAWGTVEERNLEDFEFIDICDEDTLISSWQEFIHSHHYQVHKDFFSSSLARHPRRTTVELFDRTMNCIFTEALKKFIPGMSWGNVKSLISELVNEERELPEEGFLITHTAGWR</sequence>
<name>A0ABD4SMP9_9NEIS</name>
<dbReference type="RefSeq" id="WP_239893340.1">
    <property type="nucleotide sequence ID" value="NZ_JAJAXM010000001.1"/>
</dbReference>
<organism evidence="1 2">
    <name type="scientific">Laribacter hongkongensis</name>
    <dbReference type="NCBI Taxonomy" id="168471"/>
    <lineage>
        <taxon>Bacteria</taxon>
        <taxon>Pseudomonadati</taxon>
        <taxon>Pseudomonadota</taxon>
        <taxon>Betaproteobacteria</taxon>
        <taxon>Neisseriales</taxon>
        <taxon>Aquaspirillaceae</taxon>
        <taxon>Laribacter</taxon>
    </lineage>
</organism>
<gene>
    <name evidence="1" type="ORF">LH440_00815</name>
</gene>